<dbReference type="GO" id="GO:0019433">
    <property type="term" value="P:triglyceride catabolic process"/>
    <property type="evidence" value="ECO:0007669"/>
    <property type="project" value="TreeGrafter"/>
</dbReference>
<keyword evidence="3" id="KW-1185">Reference proteome</keyword>
<comment type="caution">
    <text evidence="2">The sequence shown here is derived from an EMBL/GenBank/DDBJ whole genome shotgun (WGS) entry which is preliminary data.</text>
</comment>
<sequence length="343" mass="37938">MEQDQIQIPRITHGRSYPWYYVLYLQIGSWVMRQLVHQLSGNGRRFSQRITVASPGLGHGSVACSVCLPRGDYQEPLPVVIVMEGGGFVLGEPNDGEQQSRMISDQAKAVVISVDYAKAPRFPYPHALLQVYEVLRWALSPEAKKKLGADIDPTRVAVMGNSAGGNLAASLSLLCAFTSGPCAVFRQGLPATFRQVAQILLYPSVALNDRYGARYMSSERRVQELSLPVWVAEMMEAAYLPPYINKEQIFIAPLSAEADLLRSIAPQLPPTLFALAGLDCLKLEAHAYAEKLSDADVHVTVKEFEGANHGFTHYKPGNKGYQKNNVEEAWELVSGFLIKGFRR</sequence>
<dbReference type="PANTHER" id="PTHR23025:SF3">
    <property type="entry name" value="HORMONE-SENSITIVE LIPASE"/>
    <property type="match status" value="1"/>
</dbReference>
<dbReference type="AlphaFoldDB" id="A0A9P9W8I9"/>
<protein>
    <recommendedName>
        <fullName evidence="1">Alpha/beta hydrolase fold-3 domain-containing protein</fullName>
    </recommendedName>
</protein>
<dbReference type="OrthoDB" id="408631at2759"/>
<dbReference type="Pfam" id="PF07859">
    <property type="entry name" value="Abhydrolase_3"/>
    <property type="match status" value="1"/>
</dbReference>
<dbReference type="InterPro" id="IPR013094">
    <property type="entry name" value="AB_hydrolase_3"/>
</dbReference>
<evidence type="ECO:0000313" key="2">
    <source>
        <dbReference type="EMBL" id="KAI1850816.1"/>
    </source>
</evidence>
<dbReference type="PANTHER" id="PTHR23025">
    <property type="entry name" value="TRIACYLGLYCEROL LIPASE"/>
    <property type="match status" value="1"/>
</dbReference>
<evidence type="ECO:0000259" key="1">
    <source>
        <dbReference type="Pfam" id="PF07859"/>
    </source>
</evidence>
<organism evidence="2 3">
    <name type="scientific">Neoarthrinium moseri</name>
    <dbReference type="NCBI Taxonomy" id="1658444"/>
    <lineage>
        <taxon>Eukaryota</taxon>
        <taxon>Fungi</taxon>
        <taxon>Dikarya</taxon>
        <taxon>Ascomycota</taxon>
        <taxon>Pezizomycotina</taxon>
        <taxon>Sordariomycetes</taxon>
        <taxon>Xylariomycetidae</taxon>
        <taxon>Amphisphaeriales</taxon>
        <taxon>Apiosporaceae</taxon>
        <taxon>Neoarthrinium</taxon>
    </lineage>
</organism>
<dbReference type="Gene3D" id="3.40.50.1820">
    <property type="entry name" value="alpha/beta hydrolase"/>
    <property type="match status" value="1"/>
</dbReference>
<dbReference type="Proteomes" id="UP000829685">
    <property type="component" value="Unassembled WGS sequence"/>
</dbReference>
<dbReference type="InterPro" id="IPR029058">
    <property type="entry name" value="AB_hydrolase_fold"/>
</dbReference>
<dbReference type="EMBL" id="JAFIMR010000067">
    <property type="protein sequence ID" value="KAI1850816.1"/>
    <property type="molecule type" value="Genomic_DNA"/>
</dbReference>
<dbReference type="GO" id="GO:0004806">
    <property type="term" value="F:triacylglycerol lipase activity"/>
    <property type="evidence" value="ECO:0007669"/>
    <property type="project" value="TreeGrafter"/>
</dbReference>
<reference evidence="2" key="1">
    <citation type="submission" date="2021-03" db="EMBL/GenBank/DDBJ databases">
        <title>Revisited historic fungal species revealed as producer of novel bioactive compounds through whole genome sequencing and comparative genomics.</title>
        <authorList>
            <person name="Vignolle G.A."/>
            <person name="Hochenegger N."/>
            <person name="Mach R.L."/>
            <person name="Mach-Aigner A.R."/>
            <person name="Javad Rahimi M."/>
            <person name="Salim K.A."/>
            <person name="Chan C.M."/>
            <person name="Lim L.B.L."/>
            <person name="Cai F."/>
            <person name="Druzhinina I.S."/>
            <person name="U'Ren J.M."/>
            <person name="Derntl C."/>
        </authorList>
    </citation>
    <scope>NUCLEOTIDE SEQUENCE</scope>
    <source>
        <strain evidence="2">TUCIM 5799</strain>
    </source>
</reference>
<name>A0A9P9W8I9_9PEZI</name>
<dbReference type="SUPFAM" id="SSF53474">
    <property type="entry name" value="alpha/beta-Hydrolases"/>
    <property type="match status" value="1"/>
</dbReference>
<gene>
    <name evidence="2" type="ORF">JX265_013296</name>
</gene>
<evidence type="ECO:0000313" key="3">
    <source>
        <dbReference type="Proteomes" id="UP000829685"/>
    </source>
</evidence>
<accession>A0A9P9W8I9</accession>
<dbReference type="GO" id="GO:0004771">
    <property type="term" value="F:sterol ester esterase activity"/>
    <property type="evidence" value="ECO:0007669"/>
    <property type="project" value="TreeGrafter"/>
</dbReference>
<feature type="domain" description="Alpha/beta hydrolase fold-3" evidence="1">
    <location>
        <begin position="81"/>
        <end position="312"/>
    </location>
</feature>
<proteinExistence type="predicted"/>
<dbReference type="GO" id="GO:0005829">
    <property type="term" value="C:cytosol"/>
    <property type="evidence" value="ECO:0007669"/>
    <property type="project" value="TreeGrafter"/>
</dbReference>